<feature type="transmembrane region" description="Helical" evidence="11">
    <location>
        <begin position="29"/>
        <end position="52"/>
    </location>
</feature>
<dbReference type="EMBL" id="VWZK01016529">
    <property type="protein sequence ID" value="NXG77799.1"/>
    <property type="molecule type" value="Genomic_DNA"/>
</dbReference>
<evidence type="ECO:0000256" key="5">
    <source>
        <dbReference type="ARBA" id="ARBA00023040"/>
    </source>
</evidence>
<keyword evidence="3 9" id="KW-0812">Transmembrane</keyword>
<gene>
    <name evidence="13" type="primary">Adra2a_1</name>
    <name evidence="13" type="ORF">BARMAR_R05811</name>
</gene>
<comment type="subcellular location">
    <subcellularLocation>
        <location evidence="1">Cell membrane</location>
        <topology evidence="1">Multi-pass membrane protein</topology>
    </subcellularLocation>
</comment>
<evidence type="ECO:0000256" key="2">
    <source>
        <dbReference type="ARBA" id="ARBA00022475"/>
    </source>
</evidence>
<dbReference type="PRINTS" id="PR01103">
    <property type="entry name" value="ADRENERGICR"/>
</dbReference>
<dbReference type="SMART" id="SM01381">
    <property type="entry name" value="7TM_GPCR_Srsx"/>
    <property type="match status" value="1"/>
</dbReference>
<dbReference type="PROSITE" id="PS00237">
    <property type="entry name" value="G_PROTEIN_RECEP_F1_1"/>
    <property type="match status" value="1"/>
</dbReference>
<dbReference type="Gene3D" id="1.20.1070.10">
    <property type="entry name" value="Rhodopsin 7-helix transmembrane proteins"/>
    <property type="match status" value="1"/>
</dbReference>
<feature type="transmembrane region" description="Helical" evidence="11">
    <location>
        <begin position="64"/>
        <end position="86"/>
    </location>
</feature>
<proteinExistence type="inferred from homology"/>
<evidence type="ECO:0000256" key="7">
    <source>
        <dbReference type="ARBA" id="ARBA00023170"/>
    </source>
</evidence>
<protein>
    <submittedName>
        <fullName evidence="13">ADA2A protein</fullName>
    </submittedName>
</protein>
<keyword evidence="2" id="KW-1003">Cell membrane</keyword>
<dbReference type="GO" id="GO:0005886">
    <property type="term" value="C:plasma membrane"/>
    <property type="evidence" value="ECO:0007669"/>
    <property type="project" value="UniProtKB-SubCell"/>
</dbReference>
<keyword evidence="14" id="KW-1185">Reference proteome</keyword>
<dbReference type="PANTHER" id="PTHR24248:SF0">
    <property type="entry name" value="ALPHA-2DA ADRENERGIC RECEPTOR-RELATED"/>
    <property type="match status" value="1"/>
</dbReference>
<dbReference type="PANTHER" id="PTHR24248">
    <property type="entry name" value="ADRENERGIC RECEPTOR-RELATED G-PROTEIN COUPLED RECEPTOR"/>
    <property type="match status" value="1"/>
</dbReference>
<dbReference type="AlphaFoldDB" id="A0A7K9EMJ7"/>
<evidence type="ECO:0000256" key="9">
    <source>
        <dbReference type="RuleBase" id="RU000688"/>
    </source>
</evidence>
<dbReference type="InterPro" id="IPR000276">
    <property type="entry name" value="GPCR_Rhodpsn"/>
</dbReference>
<dbReference type="PROSITE" id="PS50262">
    <property type="entry name" value="G_PROTEIN_RECEP_F1_2"/>
    <property type="match status" value="1"/>
</dbReference>
<feature type="transmembrane region" description="Helical" evidence="11">
    <location>
        <begin position="303"/>
        <end position="322"/>
    </location>
</feature>
<evidence type="ECO:0000256" key="8">
    <source>
        <dbReference type="ARBA" id="ARBA00023224"/>
    </source>
</evidence>
<evidence type="ECO:0000313" key="14">
    <source>
        <dbReference type="Proteomes" id="UP000578343"/>
    </source>
</evidence>
<comment type="similarity">
    <text evidence="9">Belongs to the G-protein coupled receptor 1 family.</text>
</comment>
<feature type="transmembrane region" description="Helical" evidence="11">
    <location>
        <begin position="92"/>
        <end position="123"/>
    </location>
</feature>
<dbReference type="OrthoDB" id="5975661at2759"/>
<evidence type="ECO:0000256" key="6">
    <source>
        <dbReference type="ARBA" id="ARBA00023136"/>
    </source>
</evidence>
<evidence type="ECO:0000256" key="4">
    <source>
        <dbReference type="ARBA" id="ARBA00022989"/>
    </source>
</evidence>
<evidence type="ECO:0000256" key="11">
    <source>
        <dbReference type="SAM" id="Phobius"/>
    </source>
</evidence>
<accession>A0A7K9EMJ7</accession>
<feature type="region of interest" description="Disordered" evidence="10">
    <location>
        <begin position="1"/>
        <end position="21"/>
    </location>
</feature>
<evidence type="ECO:0000313" key="13">
    <source>
        <dbReference type="EMBL" id="NXG77799.1"/>
    </source>
</evidence>
<keyword evidence="5 9" id="KW-0297">G-protein coupled receptor</keyword>
<dbReference type="Proteomes" id="UP000578343">
    <property type="component" value="Unassembled WGS sequence"/>
</dbReference>
<name>A0A7K9EMJ7_BARMA</name>
<dbReference type="InterPro" id="IPR017452">
    <property type="entry name" value="GPCR_Rhodpsn_7TM"/>
</dbReference>
<keyword evidence="8 9" id="KW-0807">Transducer</keyword>
<reference evidence="13 14" key="1">
    <citation type="submission" date="2019-09" db="EMBL/GenBank/DDBJ databases">
        <title>Bird 10,000 Genomes (B10K) Project - Family phase.</title>
        <authorList>
            <person name="Zhang G."/>
        </authorList>
    </citation>
    <scope>NUCLEOTIDE SEQUENCE [LARGE SCALE GENOMIC DNA]</scope>
    <source>
        <strain evidence="13">B10K-DU-001-21</strain>
        <tissue evidence="13">Muscle</tissue>
    </source>
</reference>
<dbReference type="GO" id="GO:0051379">
    <property type="term" value="F:epinephrine binding"/>
    <property type="evidence" value="ECO:0007669"/>
    <property type="project" value="TreeGrafter"/>
</dbReference>
<dbReference type="SUPFAM" id="SSF81321">
    <property type="entry name" value="Family A G protein-coupled receptor-like"/>
    <property type="match status" value="1"/>
</dbReference>
<dbReference type="GO" id="GO:0004938">
    <property type="term" value="F:alpha2-adrenergic receptor activity"/>
    <property type="evidence" value="ECO:0007669"/>
    <property type="project" value="TreeGrafter"/>
</dbReference>
<keyword evidence="4 11" id="KW-1133">Transmembrane helix</keyword>
<dbReference type="PRINTS" id="PR00237">
    <property type="entry name" value="GPCRRHODOPSN"/>
</dbReference>
<evidence type="ECO:0000256" key="1">
    <source>
        <dbReference type="ARBA" id="ARBA00004651"/>
    </source>
</evidence>
<feature type="transmembrane region" description="Helical" evidence="11">
    <location>
        <begin position="180"/>
        <end position="202"/>
    </location>
</feature>
<evidence type="ECO:0000259" key="12">
    <source>
        <dbReference type="PROSITE" id="PS50262"/>
    </source>
</evidence>
<evidence type="ECO:0000256" key="10">
    <source>
        <dbReference type="SAM" id="MobiDB-lite"/>
    </source>
</evidence>
<organism evidence="13 14">
    <name type="scientific">Baryphthengus martii</name>
    <name type="common">Rufous motmot</name>
    <dbReference type="NCBI Taxonomy" id="176943"/>
    <lineage>
        <taxon>Eukaryota</taxon>
        <taxon>Metazoa</taxon>
        <taxon>Chordata</taxon>
        <taxon>Craniata</taxon>
        <taxon>Vertebrata</taxon>
        <taxon>Euteleostomi</taxon>
        <taxon>Archelosauria</taxon>
        <taxon>Archosauria</taxon>
        <taxon>Dinosauria</taxon>
        <taxon>Saurischia</taxon>
        <taxon>Theropoda</taxon>
        <taxon>Coelurosauria</taxon>
        <taxon>Aves</taxon>
        <taxon>Neognathae</taxon>
        <taxon>Neoaves</taxon>
        <taxon>Telluraves</taxon>
        <taxon>Coraciimorphae</taxon>
        <taxon>Coraciiformes</taxon>
        <taxon>Momotidae</taxon>
        <taxon>Baryphthengus</taxon>
    </lineage>
</organism>
<comment type="caution">
    <text evidence="13">The sequence shown here is derived from an EMBL/GenBank/DDBJ whole genome shotgun (WGS) entry which is preliminary data.</text>
</comment>
<sequence length="342" mass="37502">MEPANALPNASGNSSSTGSTPHSPTATGLILLAALAILLATVLGNTLVVAAISTSRALRAPQNLFLVSLALADIMVAILVLPFSLANEVMGYWYFGGLWCSMYLALDVLLCTASIGHLCAISLDRYWAVTRAARLNLRRSPGRVKGMIGVVWAAAALVALPPLLWTQPVAQECQLSQETWYVLASCTASFFAPCLVMVAVYCRIYQLTARRTAALLAARTSCPASTVKKGMGVRTLGWRRRSQHQSVSLCRQRLVRAQERRFTVVLAVVMGAFVLCWFPFFFTYSLGAVCGEGCHISKPLFSFFFWIGYCNSSLNPLIYTLFNRDFRAAFRRLLAIPCQHRT</sequence>
<feature type="compositionally biased region" description="Low complexity" evidence="10">
    <location>
        <begin position="8"/>
        <end position="21"/>
    </location>
</feature>
<feature type="domain" description="G-protein coupled receptors family 1 profile" evidence="12">
    <location>
        <begin position="44"/>
        <end position="319"/>
    </location>
</feature>
<feature type="transmembrane region" description="Helical" evidence="11">
    <location>
        <begin position="262"/>
        <end position="283"/>
    </location>
</feature>
<feature type="non-terminal residue" evidence="13">
    <location>
        <position position="1"/>
    </location>
</feature>
<feature type="non-terminal residue" evidence="13">
    <location>
        <position position="342"/>
    </location>
</feature>
<dbReference type="InterPro" id="IPR002233">
    <property type="entry name" value="ADR_fam"/>
</dbReference>
<keyword evidence="7 9" id="KW-0675">Receptor</keyword>
<feature type="transmembrane region" description="Helical" evidence="11">
    <location>
        <begin position="144"/>
        <end position="165"/>
    </location>
</feature>
<evidence type="ECO:0000256" key="3">
    <source>
        <dbReference type="ARBA" id="ARBA00022692"/>
    </source>
</evidence>
<dbReference type="Pfam" id="PF00001">
    <property type="entry name" value="7tm_1"/>
    <property type="match status" value="1"/>
</dbReference>
<keyword evidence="6 11" id="KW-0472">Membrane</keyword>